<protein>
    <submittedName>
        <fullName evidence="1">Uncharacterized protein</fullName>
    </submittedName>
</protein>
<gene>
    <name evidence="1" type="ORF">AOPFMNJM_2174</name>
</gene>
<dbReference type="RefSeq" id="WP_238275779.1">
    <property type="nucleotide sequence ID" value="NZ_BPQR01000036.1"/>
</dbReference>
<dbReference type="EMBL" id="BPQR01000036">
    <property type="protein sequence ID" value="GJE06852.1"/>
    <property type="molecule type" value="Genomic_DNA"/>
</dbReference>
<keyword evidence="2" id="KW-1185">Reference proteome</keyword>
<reference evidence="1" key="2">
    <citation type="submission" date="2021-08" db="EMBL/GenBank/DDBJ databases">
        <authorList>
            <person name="Tani A."/>
            <person name="Ola A."/>
            <person name="Ogura Y."/>
            <person name="Katsura K."/>
            <person name="Hayashi T."/>
        </authorList>
    </citation>
    <scope>NUCLEOTIDE SEQUENCE</scope>
    <source>
        <strain evidence="1">LMG 23639</strain>
    </source>
</reference>
<dbReference type="Proteomes" id="UP001055102">
    <property type="component" value="Unassembled WGS sequence"/>
</dbReference>
<evidence type="ECO:0000313" key="2">
    <source>
        <dbReference type="Proteomes" id="UP001055102"/>
    </source>
</evidence>
<proteinExistence type="predicted"/>
<organism evidence="1 2">
    <name type="scientific">Methylobacterium jeotgali</name>
    <dbReference type="NCBI Taxonomy" id="381630"/>
    <lineage>
        <taxon>Bacteria</taxon>
        <taxon>Pseudomonadati</taxon>
        <taxon>Pseudomonadota</taxon>
        <taxon>Alphaproteobacteria</taxon>
        <taxon>Hyphomicrobiales</taxon>
        <taxon>Methylobacteriaceae</taxon>
        <taxon>Methylobacterium</taxon>
    </lineage>
</organism>
<comment type="caution">
    <text evidence="1">The sequence shown here is derived from an EMBL/GenBank/DDBJ whole genome shotgun (WGS) entry which is preliminary data.</text>
</comment>
<evidence type="ECO:0000313" key="1">
    <source>
        <dbReference type="EMBL" id="GJE06852.1"/>
    </source>
</evidence>
<accession>A0ABQ4SUS2</accession>
<sequence length="172" mass="19529">MPWTPKTFTELPPRIRKKIRMEPESVDERRACWVWTGSFVAPRERHFVSRTLKEGSVVTQKRVPNLHSTDLGYPTAAHRVIYGETFNISIRDVPKLKRCENDRCVSPWHCMPMGHTWRPGSPAARCLALLRAHDVSPSVSKPDAALEAGIPEHQLTDQVWQAYCIECAAESG</sequence>
<name>A0ABQ4SUS2_9HYPH</name>
<reference evidence="1" key="1">
    <citation type="journal article" date="2021" name="Front. Microbiol.">
        <title>Comprehensive Comparative Genomics and Phenotyping of Methylobacterium Species.</title>
        <authorList>
            <person name="Alessa O."/>
            <person name="Ogura Y."/>
            <person name="Fujitani Y."/>
            <person name="Takami H."/>
            <person name="Hayashi T."/>
            <person name="Sahin N."/>
            <person name="Tani A."/>
        </authorList>
    </citation>
    <scope>NUCLEOTIDE SEQUENCE</scope>
    <source>
        <strain evidence="1">LMG 23639</strain>
    </source>
</reference>